<dbReference type="EC" id="1.11.1.24" evidence="2"/>
<feature type="transmembrane region" description="Helical" evidence="12">
    <location>
        <begin position="94"/>
        <end position="111"/>
    </location>
</feature>
<dbReference type="GO" id="GO:0045454">
    <property type="term" value="P:cell redox homeostasis"/>
    <property type="evidence" value="ECO:0007669"/>
    <property type="project" value="TreeGrafter"/>
</dbReference>
<dbReference type="eggNOG" id="COG1225">
    <property type="taxonomic scope" value="Bacteria"/>
</dbReference>
<evidence type="ECO:0000256" key="10">
    <source>
        <dbReference type="ARBA" id="ARBA00042639"/>
    </source>
</evidence>
<evidence type="ECO:0000256" key="12">
    <source>
        <dbReference type="SAM" id="Phobius"/>
    </source>
</evidence>
<evidence type="ECO:0000256" key="3">
    <source>
        <dbReference type="ARBA" id="ARBA00022559"/>
    </source>
</evidence>
<dbReference type="PROSITE" id="PS51352">
    <property type="entry name" value="THIOREDOXIN_2"/>
    <property type="match status" value="1"/>
</dbReference>
<keyword evidence="15" id="KW-1185">Reference proteome</keyword>
<sequence>MSVGVSMKSLKSLFISGQITLAVGSVAVAIWLTIVGNPYGLALLLPALPLLIFLARLFLFPPARTSTNLPWVFWPTLVGAVVVVVLFAGGKACWLMSSLAVLNLLGVYLYIRWYSRYQQRPLTAEIGKVLPPVSFSDLNGNLVTPESFAGHPVILMFYRGNWCPLCMAQIREIAEQYQSLQEKGVRVALVSPQSHTQSAALAKQFSVQFDFLRDDNNQSARTLGIIDEGGTPAGLEVLGYDSDTVMPRGLGDDSDTVMPTVLILDREGRLVYQHLTDNYRVRPEPSLFMAVLKEKGLI</sequence>
<dbReference type="Gene3D" id="3.40.30.10">
    <property type="entry name" value="Glutaredoxin"/>
    <property type="match status" value="1"/>
</dbReference>
<comment type="similarity">
    <text evidence="9">Belongs to the peroxiredoxin family. BCP/PrxQ subfamily.</text>
</comment>
<comment type="caution">
    <text evidence="14">The sequence shown here is derived from an EMBL/GenBank/DDBJ whole genome shotgun (WGS) entry which is preliminary data.</text>
</comment>
<keyword evidence="6" id="KW-1015">Disulfide bond</keyword>
<dbReference type="InterPro" id="IPR000866">
    <property type="entry name" value="AhpC/TSA"/>
</dbReference>
<dbReference type="GO" id="GO:0008379">
    <property type="term" value="F:thioredoxin peroxidase activity"/>
    <property type="evidence" value="ECO:0007669"/>
    <property type="project" value="TreeGrafter"/>
</dbReference>
<organism evidence="14 15">
    <name type="scientific">Alcanivorax nanhaiticus</name>
    <dbReference type="NCBI Taxonomy" id="1177154"/>
    <lineage>
        <taxon>Bacteria</taxon>
        <taxon>Pseudomonadati</taxon>
        <taxon>Pseudomonadota</taxon>
        <taxon>Gammaproteobacteria</taxon>
        <taxon>Oceanospirillales</taxon>
        <taxon>Alcanivoracaceae</taxon>
        <taxon>Alcanivorax</taxon>
    </lineage>
</organism>
<keyword evidence="7" id="KW-0676">Redox-active center</keyword>
<reference evidence="14 15" key="1">
    <citation type="submission" date="2012-09" db="EMBL/GenBank/DDBJ databases">
        <title>Genome Sequence of alkane-degrading Bacterium Alcanivorax sp. 19-m-6.</title>
        <authorList>
            <person name="Lai Q."/>
            <person name="Shao Z."/>
        </authorList>
    </citation>
    <scope>NUCLEOTIDE SEQUENCE [LARGE SCALE GENOMIC DNA]</scope>
    <source>
        <strain evidence="14 15">19-m-6</strain>
    </source>
</reference>
<dbReference type="AlphaFoldDB" id="A0A095UN48"/>
<feature type="transmembrane region" description="Helical" evidence="12">
    <location>
        <begin position="40"/>
        <end position="59"/>
    </location>
</feature>
<evidence type="ECO:0000256" key="8">
    <source>
        <dbReference type="ARBA" id="ARBA00032824"/>
    </source>
</evidence>
<protein>
    <recommendedName>
        <fullName evidence="2">thioredoxin-dependent peroxiredoxin</fullName>
        <ecNumber evidence="2">1.11.1.24</ecNumber>
    </recommendedName>
    <alternativeName>
        <fullName evidence="8">Thioredoxin peroxidase</fullName>
    </alternativeName>
    <alternativeName>
        <fullName evidence="10">Thioredoxin-dependent peroxiredoxin Bcp</fullName>
    </alternativeName>
</protein>
<dbReference type="Proteomes" id="UP000029444">
    <property type="component" value="Unassembled WGS sequence"/>
</dbReference>
<feature type="transmembrane region" description="Helical" evidence="12">
    <location>
        <begin position="12"/>
        <end position="34"/>
    </location>
</feature>
<evidence type="ECO:0000256" key="6">
    <source>
        <dbReference type="ARBA" id="ARBA00023157"/>
    </source>
</evidence>
<evidence type="ECO:0000256" key="9">
    <source>
        <dbReference type="ARBA" id="ARBA00038489"/>
    </source>
</evidence>
<gene>
    <name evidence="14" type="ORF">Y5S_02920</name>
</gene>
<name>A0A095UN48_9GAMM</name>
<dbReference type="EMBL" id="ARXV01000013">
    <property type="protein sequence ID" value="KGD63930.1"/>
    <property type="molecule type" value="Genomic_DNA"/>
</dbReference>
<dbReference type="InterPro" id="IPR036249">
    <property type="entry name" value="Thioredoxin-like_sf"/>
</dbReference>
<dbReference type="CDD" id="cd02970">
    <property type="entry name" value="PRX_like2"/>
    <property type="match status" value="1"/>
</dbReference>
<accession>A0A095UN48</accession>
<dbReference type="GO" id="GO:0005737">
    <property type="term" value="C:cytoplasm"/>
    <property type="evidence" value="ECO:0007669"/>
    <property type="project" value="TreeGrafter"/>
</dbReference>
<evidence type="ECO:0000256" key="1">
    <source>
        <dbReference type="ARBA" id="ARBA00003330"/>
    </source>
</evidence>
<dbReference type="PANTHER" id="PTHR42801:SF7">
    <property type="entry name" value="SLL1159 PROTEIN"/>
    <property type="match status" value="1"/>
</dbReference>
<dbReference type="InterPro" id="IPR013766">
    <property type="entry name" value="Thioredoxin_domain"/>
</dbReference>
<dbReference type="SUPFAM" id="SSF52833">
    <property type="entry name" value="Thioredoxin-like"/>
    <property type="match status" value="1"/>
</dbReference>
<comment type="function">
    <text evidence="1">Thiol-specific peroxidase that catalyzes the reduction of hydrogen peroxide and organic hydroperoxides to water and alcohols, respectively. Plays a role in cell protection against oxidative stress by detoxifying peroxides and as sensor of hydrogen peroxide-mediated signaling events.</text>
</comment>
<evidence type="ECO:0000313" key="14">
    <source>
        <dbReference type="EMBL" id="KGD63930.1"/>
    </source>
</evidence>
<evidence type="ECO:0000256" key="4">
    <source>
        <dbReference type="ARBA" id="ARBA00022862"/>
    </source>
</evidence>
<comment type="catalytic activity">
    <reaction evidence="11">
        <text>a hydroperoxide + [thioredoxin]-dithiol = an alcohol + [thioredoxin]-disulfide + H2O</text>
        <dbReference type="Rhea" id="RHEA:62620"/>
        <dbReference type="Rhea" id="RHEA-COMP:10698"/>
        <dbReference type="Rhea" id="RHEA-COMP:10700"/>
        <dbReference type="ChEBI" id="CHEBI:15377"/>
        <dbReference type="ChEBI" id="CHEBI:29950"/>
        <dbReference type="ChEBI" id="CHEBI:30879"/>
        <dbReference type="ChEBI" id="CHEBI:35924"/>
        <dbReference type="ChEBI" id="CHEBI:50058"/>
        <dbReference type="EC" id="1.11.1.24"/>
    </reaction>
</comment>
<dbReference type="PATRIC" id="fig|1177154.3.peg.2959"/>
<keyword evidence="3" id="KW-0575">Peroxidase</keyword>
<feature type="transmembrane region" description="Helical" evidence="12">
    <location>
        <begin position="71"/>
        <end position="88"/>
    </location>
</feature>
<proteinExistence type="inferred from homology"/>
<dbReference type="PANTHER" id="PTHR42801">
    <property type="entry name" value="THIOREDOXIN-DEPENDENT PEROXIDE REDUCTASE"/>
    <property type="match status" value="1"/>
</dbReference>
<dbReference type="STRING" id="1177154.Y5S_02920"/>
<keyword evidence="4" id="KW-0049">Antioxidant</keyword>
<evidence type="ECO:0000256" key="5">
    <source>
        <dbReference type="ARBA" id="ARBA00023002"/>
    </source>
</evidence>
<evidence type="ECO:0000313" key="15">
    <source>
        <dbReference type="Proteomes" id="UP000029444"/>
    </source>
</evidence>
<evidence type="ECO:0000256" key="2">
    <source>
        <dbReference type="ARBA" id="ARBA00013017"/>
    </source>
</evidence>
<evidence type="ECO:0000259" key="13">
    <source>
        <dbReference type="PROSITE" id="PS51352"/>
    </source>
</evidence>
<evidence type="ECO:0000256" key="7">
    <source>
        <dbReference type="ARBA" id="ARBA00023284"/>
    </source>
</evidence>
<keyword evidence="12" id="KW-1133">Transmembrane helix</keyword>
<keyword evidence="12" id="KW-0812">Transmembrane</keyword>
<feature type="domain" description="Thioredoxin" evidence="13">
    <location>
        <begin position="124"/>
        <end position="297"/>
    </location>
</feature>
<dbReference type="InterPro" id="IPR050924">
    <property type="entry name" value="Peroxiredoxin_BCP/PrxQ"/>
</dbReference>
<dbReference type="Pfam" id="PF00578">
    <property type="entry name" value="AhpC-TSA"/>
    <property type="match status" value="1"/>
</dbReference>
<evidence type="ECO:0000256" key="11">
    <source>
        <dbReference type="ARBA" id="ARBA00049091"/>
    </source>
</evidence>
<dbReference type="GO" id="GO:0034599">
    <property type="term" value="P:cellular response to oxidative stress"/>
    <property type="evidence" value="ECO:0007669"/>
    <property type="project" value="TreeGrafter"/>
</dbReference>
<keyword evidence="12" id="KW-0472">Membrane</keyword>
<keyword evidence="5" id="KW-0560">Oxidoreductase</keyword>